<dbReference type="Proteomes" id="UP000681722">
    <property type="component" value="Unassembled WGS sequence"/>
</dbReference>
<comment type="caution">
    <text evidence="2">The sequence shown here is derived from an EMBL/GenBank/DDBJ whole genome shotgun (WGS) entry which is preliminary data.</text>
</comment>
<feature type="domain" description="DED" evidence="1">
    <location>
        <begin position="54"/>
        <end position="134"/>
    </location>
</feature>
<feature type="non-terminal residue" evidence="2">
    <location>
        <position position="1"/>
    </location>
</feature>
<dbReference type="GO" id="GO:0042981">
    <property type="term" value="P:regulation of apoptotic process"/>
    <property type="evidence" value="ECO:0007669"/>
    <property type="project" value="InterPro"/>
</dbReference>
<protein>
    <recommendedName>
        <fullName evidence="1">DED domain-containing protein</fullName>
    </recommendedName>
</protein>
<reference evidence="2" key="1">
    <citation type="submission" date="2021-02" db="EMBL/GenBank/DDBJ databases">
        <authorList>
            <person name="Nowell W R."/>
        </authorList>
    </citation>
    <scope>NUCLEOTIDE SEQUENCE</scope>
</reference>
<evidence type="ECO:0000313" key="2">
    <source>
        <dbReference type="EMBL" id="CAF4591117.1"/>
    </source>
</evidence>
<evidence type="ECO:0000259" key="1">
    <source>
        <dbReference type="PROSITE" id="PS50168"/>
    </source>
</evidence>
<evidence type="ECO:0000313" key="3">
    <source>
        <dbReference type="Proteomes" id="UP000681722"/>
    </source>
</evidence>
<dbReference type="InterPro" id="IPR011029">
    <property type="entry name" value="DEATH-like_dom_sf"/>
</dbReference>
<dbReference type="EMBL" id="CAJOBC010125081">
    <property type="protein sequence ID" value="CAF4591117.1"/>
    <property type="molecule type" value="Genomic_DNA"/>
</dbReference>
<dbReference type="Pfam" id="PF01335">
    <property type="entry name" value="DED"/>
    <property type="match status" value="1"/>
</dbReference>
<gene>
    <name evidence="2" type="ORF">SRO942_LOCUS48497</name>
</gene>
<dbReference type="SUPFAM" id="SSF47986">
    <property type="entry name" value="DEATH domain"/>
    <property type="match status" value="1"/>
</dbReference>
<organism evidence="2 3">
    <name type="scientific">Didymodactylos carnosus</name>
    <dbReference type="NCBI Taxonomy" id="1234261"/>
    <lineage>
        <taxon>Eukaryota</taxon>
        <taxon>Metazoa</taxon>
        <taxon>Spiralia</taxon>
        <taxon>Gnathifera</taxon>
        <taxon>Rotifera</taxon>
        <taxon>Eurotatoria</taxon>
        <taxon>Bdelloidea</taxon>
        <taxon>Philodinida</taxon>
        <taxon>Philodinidae</taxon>
        <taxon>Didymodactylos</taxon>
    </lineage>
</organism>
<accession>A0A8S2YY77</accession>
<dbReference type="InterPro" id="IPR001875">
    <property type="entry name" value="DED_dom"/>
</dbReference>
<dbReference type="AlphaFoldDB" id="A0A8S2YY77"/>
<dbReference type="PROSITE" id="PS50168">
    <property type="entry name" value="DED"/>
    <property type="match status" value="1"/>
</dbReference>
<name>A0A8S2YY77_9BILA</name>
<dbReference type="Gene3D" id="1.10.533.10">
    <property type="entry name" value="Death Domain, Fas"/>
    <property type="match status" value="1"/>
</dbReference>
<sequence length="177" mass="20851">MMIIPFNREQKQFIFLANSEHGIVLLKDQITLYLTNIKVFFRICFNNMSTDDFKFRCILIRIQDSLSDVDRQKLHFLLGEDIPGQLREKESLSTSIPAFQKLLQTMKISEKDCTYLINALEEIQRHDCAQRLKDYQNLIEKNVVLTQRENSMIQTYKTPTLLYELNMDNTTDGMDQS</sequence>
<proteinExistence type="predicted"/>
<dbReference type="OrthoDB" id="10037630at2759"/>